<dbReference type="EMBL" id="OU892285">
    <property type="protein sequence ID" value="CAG9773217.1"/>
    <property type="molecule type" value="Genomic_DNA"/>
</dbReference>
<dbReference type="PROSITE" id="PS50090">
    <property type="entry name" value="MYB_LIKE"/>
    <property type="match status" value="1"/>
</dbReference>
<feature type="compositionally biased region" description="Polar residues" evidence="1">
    <location>
        <begin position="246"/>
        <end position="256"/>
    </location>
</feature>
<evidence type="ECO:0000313" key="3">
    <source>
        <dbReference type="EMBL" id="CAG9773217.1"/>
    </source>
</evidence>
<name>A0A9N9N1T7_9CUCU</name>
<feature type="domain" description="Myb-like" evidence="2">
    <location>
        <begin position="93"/>
        <end position="150"/>
    </location>
</feature>
<evidence type="ECO:0000256" key="1">
    <source>
        <dbReference type="SAM" id="MobiDB-lite"/>
    </source>
</evidence>
<dbReference type="Pfam" id="PF13837">
    <property type="entry name" value="Myb_DNA-bind_4"/>
    <property type="match status" value="1"/>
</dbReference>
<proteinExistence type="predicted"/>
<sequence length="256" mass="28551">MNEIAPSPATHILITTDTGNPIVSEDQILLQRISDDQLQSFQLTKEIMRAFNLIVNLVDTNTSGENGTPATPLASVSRNIEKNDTSEPELGLKWTQQQTLLLIRLVESNYEKFNEGLKKNVWLKIAKALSDMTNKKFTAEQCDTKWKGLKRTYKTIKDHNNKSGNDRRIWEFFAAIDSFLSKKPEIEPLSICSTITNKLELRVDPSTAEESTSSNEAVCAVPMLAVTPRGTPAKKRKQCGGVVEHQTGQTISDDSD</sequence>
<organism evidence="3 4">
    <name type="scientific">Ceutorhynchus assimilis</name>
    <name type="common">cabbage seed weevil</name>
    <dbReference type="NCBI Taxonomy" id="467358"/>
    <lineage>
        <taxon>Eukaryota</taxon>
        <taxon>Metazoa</taxon>
        <taxon>Ecdysozoa</taxon>
        <taxon>Arthropoda</taxon>
        <taxon>Hexapoda</taxon>
        <taxon>Insecta</taxon>
        <taxon>Pterygota</taxon>
        <taxon>Neoptera</taxon>
        <taxon>Endopterygota</taxon>
        <taxon>Coleoptera</taxon>
        <taxon>Polyphaga</taxon>
        <taxon>Cucujiformia</taxon>
        <taxon>Curculionidae</taxon>
        <taxon>Ceutorhynchinae</taxon>
        <taxon>Ceutorhynchus</taxon>
    </lineage>
</organism>
<dbReference type="InterPro" id="IPR001005">
    <property type="entry name" value="SANT/Myb"/>
</dbReference>
<evidence type="ECO:0000259" key="2">
    <source>
        <dbReference type="PROSITE" id="PS50090"/>
    </source>
</evidence>
<reference evidence="3" key="1">
    <citation type="submission" date="2022-01" db="EMBL/GenBank/DDBJ databases">
        <authorList>
            <person name="King R."/>
        </authorList>
    </citation>
    <scope>NUCLEOTIDE SEQUENCE</scope>
</reference>
<dbReference type="InterPro" id="IPR044822">
    <property type="entry name" value="Myb_DNA-bind_4"/>
</dbReference>
<dbReference type="Gene3D" id="1.10.10.60">
    <property type="entry name" value="Homeodomain-like"/>
    <property type="match status" value="1"/>
</dbReference>
<dbReference type="Proteomes" id="UP001152799">
    <property type="component" value="Chromosome 9"/>
</dbReference>
<protein>
    <recommendedName>
        <fullName evidence="2">Myb-like domain-containing protein</fullName>
    </recommendedName>
</protein>
<accession>A0A9N9N1T7</accession>
<dbReference type="OrthoDB" id="6780881at2759"/>
<dbReference type="PANTHER" id="PTHR47595">
    <property type="entry name" value="HEAT SHOCK 70 KDA PROTEIN 14"/>
    <property type="match status" value="1"/>
</dbReference>
<dbReference type="PANTHER" id="PTHR47595:SF1">
    <property type="entry name" value="MYB_SANT-LIKE DNA-BINDING DOMAIN-CONTAINING PROTEIN"/>
    <property type="match status" value="1"/>
</dbReference>
<evidence type="ECO:0000313" key="4">
    <source>
        <dbReference type="Proteomes" id="UP001152799"/>
    </source>
</evidence>
<feature type="region of interest" description="Disordered" evidence="1">
    <location>
        <begin position="230"/>
        <end position="256"/>
    </location>
</feature>
<dbReference type="AlphaFoldDB" id="A0A9N9N1T7"/>
<keyword evidence="4" id="KW-1185">Reference proteome</keyword>
<gene>
    <name evidence="3" type="ORF">CEUTPL_LOCUS13615</name>
</gene>